<evidence type="ECO:0000256" key="4">
    <source>
        <dbReference type="ARBA" id="ARBA00022801"/>
    </source>
</evidence>
<dbReference type="Gene3D" id="3.40.50.1820">
    <property type="entry name" value="alpha/beta hydrolase"/>
    <property type="match status" value="1"/>
</dbReference>
<keyword evidence="9" id="KW-1185">Reference proteome</keyword>
<accession>A0AAD5RQZ0</accession>
<dbReference type="GO" id="GO:0000324">
    <property type="term" value="C:fungal-type vacuole"/>
    <property type="evidence" value="ECO:0007669"/>
    <property type="project" value="TreeGrafter"/>
</dbReference>
<protein>
    <recommendedName>
        <fullName evidence="6">Carboxypeptidase</fullName>
        <ecNumber evidence="6">3.4.16.-</ecNumber>
    </recommendedName>
</protein>
<keyword evidence="4 6" id="KW-0378">Hydrolase</keyword>
<evidence type="ECO:0000256" key="7">
    <source>
        <dbReference type="SAM" id="MobiDB-lite"/>
    </source>
</evidence>
<sequence>MRAFHLALNLTASLFATTGAAIRPDTVHKRGQDGIEVSFKKTSICETSKGVSAYAGYVHLPATLDPEHAPYKQNIFFWFFQSRVHPLVPDLSPNPPTPENNTDSLAIILGGGPGVSSIDLALSGGTGPCNVVGPDTDETEPNVWSWNDRANLLYVDQPVGTGFSYVGEDVKDGVVDMSTGLITTFPDGAGDGDGGGIESESPRFKKGRFSEQEPDKIPATSPVAARAMYHFLQAWLGEFEEFRGRNTSLWSESYGGHYLTSLATYILERNEAIEAEAATKENEKRSTSAHSPAQNLGKLEPRTESWARRRREQNQKRRQKHRRYSPSSSPIDKNKREAQPSSNCTDNGPFAIPITTIGLFNPWIDALVQGHSLVSFPVNNTYDVEAISGPEDYGAMSDGWELPGGCRDKLVRCRALAKEKDPKGLGVDVDTNRACSAAQEFCVGNIQGVYHEKSGLMYDHTDLPSPSPLFLLQRNLHDVTHQTQDPHPPHYAWAYLNRPSVQADLGVAHNFTPISALVLSAFASKGDASKGHFLPQLSSILDHNDDDDDDGGGGGNTTASGNNKIRVILAYGDRDYVSNWVGGESVSLSLGHSRSANFKKAGYQNLQTQEQNQDDDFSDEDYTGAVGGLVREEGNLAFARVFQAGHEASWYRPEASYRIFDRGVRGMDVATGWEFIGPGAAAAAGEGYATKGPGRADGFREVPDEMPESRCLAEQWPWRLTCAPNQVAALAAGNATVEGGVVTEPLPVPGGEGMA</sequence>
<dbReference type="PANTHER" id="PTHR11802">
    <property type="entry name" value="SERINE PROTEASE FAMILY S10 SERINE CARBOXYPEPTIDASE"/>
    <property type="match status" value="1"/>
</dbReference>
<comment type="caution">
    <text evidence="8">The sequence shown here is derived from an EMBL/GenBank/DDBJ whole genome shotgun (WGS) entry which is preliminary data.</text>
</comment>
<dbReference type="InterPro" id="IPR018202">
    <property type="entry name" value="Ser_caboxypep_ser_AS"/>
</dbReference>
<evidence type="ECO:0000256" key="3">
    <source>
        <dbReference type="ARBA" id="ARBA00022670"/>
    </source>
</evidence>
<comment type="similarity">
    <text evidence="1 6">Belongs to the peptidase S10 family.</text>
</comment>
<dbReference type="AlphaFoldDB" id="A0AAD5RQZ0"/>
<feature type="region of interest" description="Disordered" evidence="7">
    <location>
        <begin position="277"/>
        <end position="347"/>
    </location>
</feature>
<proteinExistence type="inferred from homology"/>
<evidence type="ECO:0000313" key="9">
    <source>
        <dbReference type="Proteomes" id="UP001201980"/>
    </source>
</evidence>
<dbReference type="Proteomes" id="UP001201980">
    <property type="component" value="Unassembled WGS sequence"/>
</dbReference>
<feature type="region of interest" description="Disordered" evidence="7">
    <location>
        <begin position="185"/>
        <end position="218"/>
    </location>
</feature>
<feature type="compositionally biased region" description="Basic and acidic residues" evidence="7">
    <location>
        <begin position="200"/>
        <end position="216"/>
    </location>
</feature>
<feature type="compositionally biased region" description="Basic and acidic residues" evidence="7">
    <location>
        <begin position="299"/>
        <end position="315"/>
    </location>
</feature>
<dbReference type="InterPro" id="IPR001563">
    <property type="entry name" value="Peptidase_S10"/>
</dbReference>
<dbReference type="InterPro" id="IPR029058">
    <property type="entry name" value="AB_hydrolase_fold"/>
</dbReference>
<keyword evidence="2 6" id="KW-0121">Carboxypeptidase</keyword>
<evidence type="ECO:0000256" key="2">
    <source>
        <dbReference type="ARBA" id="ARBA00022645"/>
    </source>
</evidence>
<feature type="compositionally biased region" description="Basic and acidic residues" evidence="7">
    <location>
        <begin position="277"/>
        <end position="286"/>
    </location>
</feature>
<evidence type="ECO:0000256" key="1">
    <source>
        <dbReference type="ARBA" id="ARBA00009431"/>
    </source>
</evidence>
<organism evidence="8 9">
    <name type="scientific">Zalerion maritima</name>
    <dbReference type="NCBI Taxonomy" id="339359"/>
    <lineage>
        <taxon>Eukaryota</taxon>
        <taxon>Fungi</taxon>
        <taxon>Dikarya</taxon>
        <taxon>Ascomycota</taxon>
        <taxon>Pezizomycotina</taxon>
        <taxon>Sordariomycetes</taxon>
        <taxon>Lulworthiomycetidae</taxon>
        <taxon>Lulworthiales</taxon>
        <taxon>Lulworthiaceae</taxon>
        <taxon>Zalerion</taxon>
    </lineage>
</organism>
<reference evidence="8" key="1">
    <citation type="submission" date="2022-07" db="EMBL/GenBank/DDBJ databases">
        <title>Draft genome sequence of Zalerion maritima ATCC 34329, a (micro)plastics degrading marine fungus.</title>
        <authorList>
            <person name="Paco A."/>
            <person name="Goncalves M.F.M."/>
            <person name="Rocha-Santos T.A.P."/>
            <person name="Alves A."/>
        </authorList>
    </citation>
    <scope>NUCLEOTIDE SEQUENCE</scope>
    <source>
        <strain evidence="8">ATCC 34329</strain>
    </source>
</reference>
<keyword evidence="3 6" id="KW-0645">Protease</keyword>
<evidence type="ECO:0000256" key="6">
    <source>
        <dbReference type="RuleBase" id="RU361156"/>
    </source>
</evidence>
<name>A0AAD5RQZ0_9PEZI</name>
<keyword evidence="5" id="KW-0325">Glycoprotein</keyword>
<evidence type="ECO:0000313" key="8">
    <source>
        <dbReference type="EMBL" id="KAJ2902203.1"/>
    </source>
</evidence>
<dbReference type="Pfam" id="PF00450">
    <property type="entry name" value="Peptidase_S10"/>
    <property type="match status" value="2"/>
</dbReference>
<dbReference type="PRINTS" id="PR00724">
    <property type="entry name" value="CRBOXYPTASEC"/>
</dbReference>
<feature type="signal peptide" evidence="6">
    <location>
        <begin position="1"/>
        <end position="21"/>
    </location>
</feature>
<dbReference type="EC" id="3.4.16.-" evidence="6"/>
<dbReference type="EMBL" id="JAKWBI020000121">
    <property type="protein sequence ID" value="KAJ2902203.1"/>
    <property type="molecule type" value="Genomic_DNA"/>
</dbReference>
<gene>
    <name evidence="8" type="ORF">MKZ38_000937</name>
</gene>
<dbReference type="GO" id="GO:0006508">
    <property type="term" value="P:proteolysis"/>
    <property type="evidence" value="ECO:0007669"/>
    <property type="project" value="UniProtKB-KW"/>
</dbReference>
<dbReference type="SUPFAM" id="SSF53474">
    <property type="entry name" value="alpha/beta-Hydrolases"/>
    <property type="match status" value="2"/>
</dbReference>
<keyword evidence="6" id="KW-0732">Signal</keyword>
<dbReference type="PROSITE" id="PS00131">
    <property type="entry name" value="CARBOXYPEPT_SER_SER"/>
    <property type="match status" value="1"/>
</dbReference>
<evidence type="ECO:0000256" key="5">
    <source>
        <dbReference type="ARBA" id="ARBA00023180"/>
    </source>
</evidence>
<dbReference type="GO" id="GO:0004185">
    <property type="term" value="F:serine-type carboxypeptidase activity"/>
    <property type="evidence" value="ECO:0007669"/>
    <property type="project" value="UniProtKB-UniRule"/>
</dbReference>
<feature type="chain" id="PRO_5041780839" description="Carboxypeptidase" evidence="6">
    <location>
        <begin position="22"/>
        <end position="755"/>
    </location>
</feature>
<dbReference type="PANTHER" id="PTHR11802:SF64">
    <property type="entry name" value="CARBOXYPEPTIDASE"/>
    <property type="match status" value="1"/>
</dbReference>